<evidence type="ECO:0000313" key="2">
    <source>
        <dbReference type="Proteomes" id="UP000719500"/>
    </source>
</evidence>
<reference evidence="1 2" key="1">
    <citation type="journal article" date="2021" name="Sci. Rep.">
        <title>The distribution of antibiotic resistance genes in chicken gut microbiota commensals.</title>
        <authorList>
            <person name="Juricova H."/>
            <person name="Matiasovicova J."/>
            <person name="Kubasova T."/>
            <person name="Cejkova D."/>
            <person name="Rychlik I."/>
        </authorList>
    </citation>
    <scope>NUCLEOTIDE SEQUENCE [LARGE SCALE GENOMIC DNA]</scope>
    <source>
        <strain evidence="1 2">An411</strain>
    </source>
</reference>
<sequence length="79" mass="8653">MESTSCEAAVTMRATVLRVCPCELCVCDHENHQQVLVHTDNACCFRVGQQVCIEFSGAMTRSDPPQITADCVRPLSCCC</sequence>
<proteinExistence type="predicted"/>
<dbReference type="RefSeq" id="WP_204802690.1">
    <property type="nucleotide sequence ID" value="NZ_JACSNX010000003.1"/>
</dbReference>
<gene>
    <name evidence="1" type="ORF">H9X91_03815</name>
</gene>
<name>A0ABS2FSL3_9FIRM</name>
<comment type="caution">
    <text evidence="1">The sequence shown here is derived from an EMBL/GenBank/DDBJ whole genome shotgun (WGS) entry which is preliminary data.</text>
</comment>
<keyword evidence="2" id="KW-1185">Reference proteome</keyword>
<dbReference type="Proteomes" id="UP000719500">
    <property type="component" value="Unassembled WGS sequence"/>
</dbReference>
<evidence type="ECO:0000313" key="1">
    <source>
        <dbReference type="EMBL" id="MBM6850564.1"/>
    </source>
</evidence>
<organism evidence="1 2">
    <name type="scientific">Oscillibacter valericigenes</name>
    <dbReference type="NCBI Taxonomy" id="351091"/>
    <lineage>
        <taxon>Bacteria</taxon>
        <taxon>Bacillati</taxon>
        <taxon>Bacillota</taxon>
        <taxon>Clostridia</taxon>
        <taxon>Eubacteriales</taxon>
        <taxon>Oscillospiraceae</taxon>
        <taxon>Oscillibacter</taxon>
    </lineage>
</organism>
<protein>
    <recommendedName>
        <fullName evidence="3">Hydrolase</fullName>
    </recommendedName>
</protein>
<evidence type="ECO:0008006" key="3">
    <source>
        <dbReference type="Google" id="ProtNLM"/>
    </source>
</evidence>
<accession>A0ABS2FSL3</accession>
<dbReference type="EMBL" id="JACSNX010000003">
    <property type="protein sequence ID" value="MBM6850564.1"/>
    <property type="molecule type" value="Genomic_DNA"/>
</dbReference>